<evidence type="ECO:0000256" key="1">
    <source>
        <dbReference type="SAM" id="MobiDB-lite"/>
    </source>
</evidence>
<evidence type="ECO:0000313" key="3">
    <source>
        <dbReference type="Proteomes" id="UP000596742"/>
    </source>
</evidence>
<feature type="compositionally biased region" description="Basic and acidic residues" evidence="1">
    <location>
        <begin position="22"/>
        <end position="36"/>
    </location>
</feature>
<dbReference type="AlphaFoldDB" id="A0A8B6D7L5"/>
<gene>
    <name evidence="2" type="ORF">MGAL_10B054129</name>
</gene>
<name>A0A8B6D7L5_MYTGA</name>
<proteinExistence type="predicted"/>
<organism evidence="2 3">
    <name type="scientific">Mytilus galloprovincialis</name>
    <name type="common">Mediterranean mussel</name>
    <dbReference type="NCBI Taxonomy" id="29158"/>
    <lineage>
        <taxon>Eukaryota</taxon>
        <taxon>Metazoa</taxon>
        <taxon>Spiralia</taxon>
        <taxon>Lophotrochozoa</taxon>
        <taxon>Mollusca</taxon>
        <taxon>Bivalvia</taxon>
        <taxon>Autobranchia</taxon>
        <taxon>Pteriomorphia</taxon>
        <taxon>Mytilida</taxon>
        <taxon>Mytiloidea</taxon>
        <taxon>Mytilidae</taxon>
        <taxon>Mytilinae</taxon>
        <taxon>Mytilus</taxon>
    </lineage>
</organism>
<accession>A0A8B6D7L5</accession>
<keyword evidence="3" id="KW-1185">Reference proteome</keyword>
<feature type="region of interest" description="Disordered" evidence="1">
    <location>
        <begin position="19"/>
        <end position="39"/>
    </location>
</feature>
<evidence type="ECO:0000313" key="2">
    <source>
        <dbReference type="EMBL" id="VDI14583.1"/>
    </source>
</evidence>
<comment type="caution">
    <text evidence="2">The sequence shown here is derived from an EMBL/GenBank/DDBJ whole genome shotgun (WGS) entry which is preliminary data.</text>
</comment>
<sequence length="139" mass="15472">MVREVRDCYPIGGGDNRLPRTCVEDRGPERSDEENTSRGCADSARAGRVRVWKRYTITHCDGGWSKRSHIHSYNALCGAGQKCGCILEQNMMGAKFITIALDVPGTQDAMIPVLDSIKKWNGPSDLAGYNIIFTWALFF</sequence>
<dbReference type="Proteomes" id="UP000596742">
    <property type="component" value="Unassembled WGS sequence"/>
</dbReference>
<reference evidence="2" key="1">
    <citation type="submission" date="2018-11" db="EMBL/GenBank/DDBJ databases">
        <authorList>
            <person name="Alioto T."/>
            <person name="Alioto T."/>
        </authorList>
    </citation>
    <scope>NUCLEOTIDE SEQUENCE</scope>
</reference>
<protein>
    <submittedName>
        <fullName evidence="2">Uncharacterized protein</fullName>
    </submittedName>
</protein>
<dbReference type="EMBL" id="UYJE01002880">
    <property type="protein sequence ID" value="VDI14583.1"/>
    <property type="molecule type" value="Genomic_DNA"/>
</dbReference>